<feature type="domain" description="Rhodopsin" evidence="7">
    <location>
        <begin position="31"/>
        <end position="279"/>
    </location>
</feature>
<dbReference type="AlphaFoldDB" id="A0A6A5KMH9"/>
<feature type="transmembrane region" description="Helical" evidence="6">
    <location>
        <begin position="92"/>
        <end position="113"/>
    </location>
</feature>
<keyword evidence="3 6" id="KW-1133">Transmembrane helix</keyword>
<keyword evidence="9" id="KW-1185">Reference proteome</keyword>
<feature type="transmembrane region" description="Helical" evidence="6">
    <location>
        <begin position="134"/>
        <end position="155"/>
    </location>
</feature>
<feature type="transmembrane region" description="Helical" evidence="6">
    <location>
        <begin position="47"/>
        <end position="72"/>
    </location>
</feature>
<name>A0A6A5KMH9_9PLEO</name>
<dbReference type="Proteomes" id="UP000800040">
    <property type="component" value="Unassembled WGS sequence"/>
</dbReference>
<sequence>MSSTYVEVISEPQLVAVTGSMIALASVFFAARVSIQIWRRRAMELQDYLLYAAFVFFLTMSVCYLIITPGIYRVSKVSVGLIEPWPTIQDDILAYVRMMFVTTTLFWMSLWSVKLSLLALYRKLIVGLPNMYRRLWWAVFGFCVVSFIGCVISYMTSCPNFVALLKDGECSGPRSVRGQLASLYMSYAVDILSDLMIMILPVRLVWNLQMARGQKIAILALFTSGFVCITFATIRVVQIGLRAGSAASPSPTWLTLWTMVETAVAICIGCCPAFAVLLRNANTPHVSYDTQGYIRQNQSRSGTSGNRADAIKMNAVTISSGRKKPQRHDTYWDDTRSSQEELAADSKAIMVTTTLEQDHRESNKKT</sequence>
<feature type="transmembrane region" description="Helical" evidence="6">
    <location>
        <begin position="218"/>
        <end position="241"/>
    </location>
</feature>
<proteinExistence type="inferred from homology"/>
<evidence type="ECO:0000259" key="7">
    <source>
        <dbReference type="Pfam" id="PF20684"/>
    </source>
</evidence>
<gene>
    <name evidence="8" type="ORF">BDW02DRAFT_281704</name>
</gene>
<accession>A0A6A5KMH9</accession>
<evidence type="ECO:0000256" key="2">
    <source>
        <dbReference type="ARBA" id="ARBA00022692"/>
    </source>
</evidence>
<evidence type="ECO:0000256" key="3">
    <source>
        <dbReference type="ARBA" id="ARBA00022989"/>
    </source>
</evidence>
<evidence type="ECO:0000256" key="5">
    <source>
        <dbReference type="ARBA" id="ARBA00038359"/>
    </source>
</evidence>
<evidence type="ECO:0000256" key="6">
    <source>
        <dbReference type="SAM" id="Phobius"/>
    </source>
</evidence>
<dbReference type="Pfam" id="PF20684">
    <property type="entry name" value="Fung_rhodopsin"/>
    <property type="match status" value="1"/>
</dbReference>
<comment type="subcellular location">
    <subcellularLocation>
        <location evidence="1">Membrane</location>
        <topology evidence="1">Multi-pass membrane protein</topology>
    </subcellularLocation>
</comment>
<evidence type="ECO:0000256" key="4">
    <source>
        <dbReference type="ARBA" id="ARBA00023136"/>
    </source>
</evidence>
<comment type="similarity">
    <text evidence="5">Belongs to the SAT4 family.</text>
</comment>
<reference evidence="8" key="1">
    <citation type="submission" date="2020-01" db="EMBL/GenBank/DDBJ databases">
        <authorList>
            <consortium name="DOE Joint Genome Institute"/>
            <person name="Haridas S."/>
            <person name="Albert R."/>
            <person name="Binder M."/>
            <person name="Bloem J."/>
            <person name="Labutti K."/>
            <person name="Salamov A."/>
            <person name="Andreopoulos B."/>
            <person name="Baker S.E."/>
            <person name="Barry K."/>
            <person name="Bills G."/>
            <person name="Bluhm B.H."/>
            <person name="Cannon C."/>
            <person name="Castanera R."/>
            <person name="Culley D.E."/>
            <person name="Daum C."/>
            <person name="Ezra D."/>
            <person name="Gonzalez J.B."/>
            <person name="Henrissat B."/>
            <person name="Kuo A."/>
            <person name="Liang C."/>
            <person name="Lipzen A."/>
            <person name="Lutzoni F."/>
            <person name="Magnuson J."/>
            <person name="Mondo S."/>
            <person name="Nolan M."/>
            <person name="Ohm R."/>
            <person name="Pangilinan J."/>
            <person name="Park H.-J."/>
            <person name="Ramirez L."/>
            <person name="Alfaro M."/>
            <person name="Sun H."/>
            <person name="Tritt A."/>
            <person name="Yoshinaga Y."/>
            <person name="Zwiers L.-H."/>
            <person name="Turgeon B.G."/>
            <person name="Goodwin S.B."/>
            <person name="Spatafora J.W."/>
            <person name="Crous P.W."/>
            <person name="Grigoriev I.V."/>
        </authorList>
    </citation>
    <scope>NUCLEOTIDE SEQUENCE</scope>
    <source>
        <strain evidence="8">P77</strain>
    </source>
</reference>
<dbReference type="EMBL" id="ML975285">
    <property type="protein sequence ID" value="KAF1835554.1"/>
    <property type="molecule type" value="Genomic_DNA"/>
</dbReference>
<dbReference type="PANTHER" id="PTHR33048:SF146">
    <property type="entry name" value="INTEGRAL MEMBRANE PROTEIN"/>
    <property type="match status" value="1"/>
</dbReference>
<dbReference type="InterPro" id="IPR049326">
    <property type="entry name" value="Rhodopsin_dom_fungi"/>
</dbReference>
<evidence type="ECO:0000313" key="8">
    <source>
        <dbReference type="EMBL" id="KAF1835554.1"/>
    </source>
</evidence>
<evidence type="ECO:0000256" key="1">
    <source>
        <dbReference type="ARBA" id="ARBA00004141"/>
    </source>
</evidence>
<organism evidence="8 9">
    <name type="scientific">Decorospora gaudefroyi</name>
    <dbReference type="NCBI Taxonomy" id="184978"/>
    <lineage>
        <taxon>Eukaryota</taxon>
        <taxon>Fungi</taxon>
        <taxon>Dikarya</taxon>
        <taxon>Ascomycota</taxon>
        <taxon>Pezizomycotina</taxon>
        <taxon>Dothideomycetes</taxon>
        <taxon>Pleosporomycetidae</taxon>
        <taxon>Pleosporales</taxon>
        <taxon>Pleosporineae</taxon>
        <taxon>Pleosporaceae</taxon>
        <taxon>Decorospora</taxon>
    </lineage>
</organism>
<dbReference type="PANTHER" id="PTHR33048">
    <property type="entry name" value="PTH11-LIKE INTEGRAL MEMBRANE PROTEIN (AFU_ORTHOLOGUE AFUA_5G11245)"/>
    <property type="match status" value="1"/>
</dbReference>
<feature type="transmembrane region" description="Helical" evidence="6">
    <location>
        <begin position="253"/>
        <end position="278"/>
    </location>
</feature>
<feature type="transmembrane region" description="Helical" evidence="6">
    <location>
        <begin position="14"/>
        <end position="35"/>
    </location>
</feature>
<dbReference type="GO" id="GO:0016020">
    <property type="term" value="C:membrane"/>
    <property type="evidence" value="ECO:0007669"/>
    <property type="project" value="UniProtKB-SubCell"/>
</dbReference>
<feature type="transmembrane region" description="Helical" evidence="6">
    <location>
        <begin position="184"/>
        <end position="206"/>
    </location>
</feature>
<keyword evidence="4 6" id="KW-0472">Membrane</keyword>
<protein>
    <recommendedName>
        <fullName evidence="7">Rhodopsin domain-containing protein</fullName>
    </recommendedName>
</protein>
<dbReference type="OrthoDB" id="444631at2759"/>
<dbReference type="InterPro" id="IPR052337">
    <property type="entry name" value="SAT4-like"/>
</dbReference>
<keyword evidence="2 6" id="KW-0812">Transmembrane</keyword>
<evidence type="ECO:0000313" key="9">
    <source>
        <dbReference type="Proteomes" id="UP000800040"/>
    </source>
</evidence>